<evidence type="ECO:0000313" key="9">
    <source>
        <dbReference type="Proteomes" id="UP000789595"/>
    </source>
</evidence>
<evidence type="ECO:0000313" key="7">
    <source>
        <dbReference type="EMBL" id="CAE0690531.1"/>
    </source>
</evidence>
<name>A0A7S3ZQD7_9STRA</name>
<proteinExistence type="inferred from homology"/>
<dbReference type="SUPFAM" id="SSF53335">
    <property type="entry name" value="S-adenosyl-L-methionine-dependent methyltransferases"/>
    <property type="match status" value="1"/>
</dbReference>
<reference evidence="7" key="1">
    <citation type="submission" date="2021-01" db="EMBL/GenBank/DDBJ databases">
        <authorList>
            <person name="Corre E."/>
            <person name="Pelletier E."/>
            <person name="Niang G."/>
            <person name="Scheremetjew M."/>
            <person name="Finn R."/>
            <person name="Kale V."/>
            <person name="Holt S."/>
            <person name="Cochrane G."/>
            <person name="Meng A."/>
            <person name="Brown T."/>
            <person name="Cohen L."/>
        </authorList>
    </citation>
    <scope>NUCLEOTIDE SEQUENCE</scope>
    <source>
        <strain evidence="7">CCMP1756</strain>
    </source>
</reference>
<gene>
    <name evidence="7" type="ORF">PCAL00307_LOCUS5967</name>
    <name evidence="8" type="ORF">PECAL_3P18850</name>
</gene>
<comment type="similarity">
    <text evidence="2">Belongs to the TRM6/GCD10 family.</text>
</comment>
<dbReference type="PANTHER" id="PTHR12945">
    <property type="entry name" value="TRANSLATION INITIATION FACTOR EIF3-RELATED"/>
    <property type="match status" value="1"/>
</dbReference>
<keyword evidence="9" id="KW-1185">Reference proteome</keyword>
<evidence type="ECO:0000256" key="3">
    <source>
        <dbReference type="ARBA" id="ARBA00021704"/>
    </source>
</evidence>
<dbReference type="EMBL" id="CAKKNE010000003">
    <property type="protein sequence ID" value="CAH0371920.1"/>
    <property type="molecule type" value="Genomic_DNA"/>
</dbReference>
<keyword evidence="5" id="KW-0539">Nucleus</keyword>
<dbReference type="Pfam" id="PF04189">
    <property type="entry name" value="Gcd10p"/>
    <property type="match status" value="1"/>
</dbReference>
<keyword evidence="4" id="KW-0819">tRNA processing</keyword>
<dbReference type="Gene3D" id="3.40.50.150">
    <property type="entry name" value="Vaccinia Virus protein VP39"/>
    <property type="match status" value="1"/>
</dbReference>
<dbReference type="GO" id="GO:0030488">
    <property type="term" value="P:tRNA methylation"/>
    <property type="evidence" value="ECO:0007669"/>
    <property type="project" value="InterPro"/>
</dbReference>
<dbReference type="GO" id="GO:0005634">
    <property type="term" value="C:nucleus"/>
    <property type="evidence" value="ECO:0007669"/>
    <property type="project" value="UniProtKB-SubCell"/>
</dbReference>
<dbReference type="GO" id="GO:0031515">
    <property type="term" value="C:tRNA (m1A) methyltransferase complex"/>
    <property type="evidence" value="ECO:0007669"/>
    <property type="project" value="InterPro"/>
</dbReference>
<evidence type="ECO:0000256" key="2">
    <source>
        <dbReference type="ARBA" id="ARBA00008320"/>
    </source>
</evidence>
<dbReference type="PANTHER" id="PTHR12945:SF0">
    <property type="entry name" value="TRNA (ADENINE(58)-N(1))-METHYLTRANSFERASE NON-CATALYTIC SUBUNIT TRM6"/>
    <property type="match status" value="1"/>
</dbReference>
<protein>
    <recommendedName>
        <fullName evidence="3">tRNA (adenine(58)-N(1))-methyltransferase non-catalytic subunit TRM6</fullName>
    </recommendedName>
    <alternativeName>
        <fullName evidence="6">tRNA(m1A58)-methyltransferase subunit TRM6</fullName>
    </alternativeName>
</protein>
<accession>A0A7S3ZQD7</accession>
<evidence type="ECO:0000256" key="6">
    <source>
        <dbReference type="ARBA" id="ARBA00032319"/>
    </source>
</evidence>
<dbReference type="InterPro" id="IPR029063">
    <property type="entry name" value="SAM-dependent_MTases_sf"/>
</dbReference>
<evidence type="ECO:0000256" key="5">
    <source>
        <dbReference type="ARBA" id="ARBA00023242"/>
    </source>
</evidence>
<dbReference type="EMBL" id="HBIW01007104">
    <property type="protein sequence ID" value="CAE0690531.1"/>
    <property type="molecule type" value="Transcribed_RNA"/>
</dbReference>
<comment type="subcellular location">
    <subcellularLocation>
        <location evidence="1">Nucleus</location>
    </subcellularLocation>
</comment>
<dbReference type="Proteomes" id="UP000789595">
    <property type="component" value="Unassembled WGS sequence"/>
</dbReference>
<reference evidence="8" key="2">
    <citation type="submission" date="2021-11" db="EMBL/GenBank/DDBJ databases">
        <authorList>
            <consortium name="Genoscope - CEA"/>
            <person name="William W."/>
        </authorList>
    </citation>
    <scope>NUCLEOTIDE SEQUENCE</scope>
</reference>
<evidence type="ECO:0000313" key="8">
    <source>
        <dbReference type="EMBL" id="CAH0371920.1"/>
    </source>
</evidence>
<evidence type="ECO:0000256" key="1">
    <source>
        <dbReference type="ARBA" id="ARBA00004123"/>
    </source>
</evidence>
<dbReference type="AlphaFoldDB" id="A0A7S3ZQD7"/>
<sequence>MPLAGDSVVLLTAGGGYVFADCKTGIKLRISKANCKADSLISSQYGALFAVAAEGKLMPASRNILDPCALLAGNRRMSSMHSGSNDNRYLNDDNKAQIVNPMTLQAMKTRGDSGLAIIEALAFGSSTWGVKTKYSKTKWLKRKAKKYMPWVQVLEPTAFVLAEAYFTRMTKHKEAVRPDVIAQLVARSNTRPGSRVVVMDTFHGVVLSAVAELVGPQGKTIFSPSDLQAPMKTVSKADVHSMGQRASLPKVINLKTRNAEAADVIQNCEIAPRLQHFRSKVDALVLASRHEPLSILKTLLPLLRVGGSFVIYSEHVEPLTRVFIWLRVSKAAVNLRLTEVWQREFQVLTSCSHPAMTTSGNAGYILSAMKIPERV</sequence>
<evidence type="ECO:0000256" key="4">
    <source>
        <dbReference type="ARBA" id="ARBA00022694"/>
    </source>
</evidence>
<organism evidence="7">
    <name type="scientific">Pelagomonas calceolata</name>
    <dbReference type="NCBI Taxonomy" id="35677"/>
    <lineage>
        <taxon>Eukaryota</taxon>
        <taxon>Sar</taxon>
        <taxon>Stramenopiles</taxon>
        <taxon>Ochrophyta</taxon>
        <taxon>Pelagophyceae</taxon>
        <taxon>Pelagomonadales</taxon>
        <taxon>Pelagomonadaceae</taxon>
        <taxon>Pelagomonas</taxon>
    </lineage>
</organism>
<dbReference type="InterPro" id="IPR017423">
    <property type="entry name" value="TRM6"/>
</dbReference>
<dbReference type="OrthoDB" id="10254665at2759"/>